<dbReference type="Pfam" id="PF13374">
    <property type="entry name" value="TPR_10"/>
    <property type="match status" value="1"/>
</dbReference>
<keyword evidence="6" id="KW-1185">Reference proteome</keyword>
<dbReference type="Pfam" id="PF13424">
    <property type="entry name" value="TPR_12"/>
    <property type="match status" value="5"/>
</dbReference>
<evidence type="ECO:0000256" key="1">
    <source>
        <dbReference type="ARBA" id="ARBA00022737"/>
    </source>
</evidence>
<dbReference type="InterPro" id="IPR011990">
    <property type="entry name" value="TPR-like_helical_dom_sf"/>
</dbReference>
<dbReference type="Proteomes" id="UP001159427">
    <property type="component" value="Unassembled WGS sequence"/>
</dbReference>
<gene>
    <name evidence="5" type="ORF">PEVE_00004616</name>
</gene>
<feature type="compositionally biased region" description="Basic and acidic residues" evidence="4">
    <location>
        <begin position="1110"/>
        <end position="1119"/>
    </location>
</feature>
<keyword evidence="2 3" id="KW-0802">TPR repeat</keyword>
<evidence type="ECO:0000313" key="5">
    <source>
        <dbReference type="EMBL" id="CAH3019899.1"/>
    </source>
</evidence>
<feature type="repeat" description="TPR" evidence="3">
    <location>
        <begin position="677"/>
        <end position="710"/>
    </location>
</feature>
<feature type="repeat" description="TPR" evidence="3">
    <location>
        <begin position="719"/>
        <end position="752"/>
    </location>
</feature>
<keyword evidence="1" id="KW-0677">Repeat</keyword>
<dbReference type="SMART" id="SM00028">
    <property type="entry name" value="TPR"/>
    <property type="match status" value="10"/>
</dbReference>
<dbReference type="SUPFAM" id="SSF48452">
    <property type="entry name" value="TPR-like"/>
    <property type="match status" value="2"/>
</dbReference>
<sequence length="1134" mass="128451">MASSNEYTDEQLNYYRICHVTTDILPEGLREIFKQEWDKLYKTTKGEWKDEPRNGMDFYNGESPPNQKRNAHLLDTMKNGSSGEWDCTKLFYAILFSDCVGPSLSAIVRKNVDDLRNFRNEEFAHMPQGSLSEIEFKNAISKVDVAFQALSLPTVKIQDLTHQKTFPTKEVDNLKQEVQEKESQRQVLEDQLQNEAPSFCFLPPKPSHEIGGRESEVAKIVQQLRELNESSDNRLSYLYISGNPGSGKSQLAGLVAETFFNNLKEIQGGSSFVMTLNAASPASLLDSYASFARHLKCPDYSVMETLSSKDSTVDEKITSLKMLVAVKIKCYTSWLLVVDNVTTLSSVHVHLPQFENEAWARGQLVITTQDTTSIPSESSFVNHISASKGMDFNDARSLLSKLSGIPDSELVGTVAQRLDYQPLALAGAAVFVKEIRQDKVSTHFGWEEYLKILEKGKRKKTEYFLVNTNPVYPNSMTKAITLAVETLMGSDKFQKHLFTFLAICAPRPLNVDIAVSYIMNAHEEFDEADKELIRMRLKRSSLVLFQDDEGGCFICLHQVVHDAIQTVAKECAESQTDEVISRVITSFNEFIVATPPENERLNTRHIAPHLKALTTVTDKVFLRDNFFQVHGKEISEKCENLGNICQMHCEFKGAKTYFEYSLTFTLQEFGPKHVDVARSYTNLASIYIALGDFEQAKEYQQRALDIQLDKLGPEHVNVATSYTNLASIYIALGDFEQAKEYQQRAVDIQLDKLGPKHVDVATSYTNLASIYEKLGDFKQAKEYQQRALDIDLDKLGPEHVDVATIYHNLASIYKHLGDFGQAKEYQQRALDIVLDKLGPEHVSVATSYTNVASIYTKLGDFELAKEYQQRALDIGLDKLGPKHVDVATSYKNLASIYKKLGDFEKAMEYQQRALDIQLEKLGPEHVDVATGYHNLASIYRHLGDFEQAKEYQQRALDIQLEKLGPQHVNVATINNNLSLIYKHLGEFEQAKEYQLRALEIKLEKLDPEHVDVATSYHNLALIYRHLGDFEEAKEYQLRALDIQLGKLGPEHVDVSTSYRDLEKAKEYQERALAISADKHRLNKTPNKITHEAKRHFSQSKKEDDNDEDDGKGSSKDCKAKSVLKLKMSPPANFE</sequence>
<evidence type="ECO:0008006" key="7">
    <source>
        <dbReference type="Google" id="ProtNLM"/>
    </source>
</evidence>
<name>A0ABN8LW27_9CNID</name>
<reference evidence="5 6" key="1">
    <citation type="submission" date="2022-05" db="EMBL/GenBank/DDBJ databases">
        <authorList>
            <consortium name="Genoscope - CEA"/>
            <person name="William W."/>
        </authorList>
    </citation>
    <scope>NUCLEOTIDE SEQUENCE [LARGE SCALE GENOMIC DNA]</scope>
</reference>
<accession>A0ABN8LW27</accession>
<dbReference type="PROSITE" id="PS50293">
    <property type="entry name" value="TPR_REGION"/>
    <property type="match status" value="3"/>
</dbReference>
<dbReference type="EMBL" id="CALNXI010000129">
    <property type="protein sequence ID" value="CAH3019899.1"/>
    <property type="molecule type" value="Genomic_DNA"/>
</dbReference>
<protein>
    <recommendedName>
        <fullName evidence="7">Nephrocystin-3</fullName>
    </recommendedName>
</protein>
<feature type="repeat" description="TPR" evidence="3">
    <location>
        <begin position="845"/>
        <end position="878"/>
    </location>
</feature>
<feature type="repeat" description="TPR" evidence="3">
    <location>
        <begin position="929"/>
        <end position="962"/>
    </location>
</feature>
<organism evidence="5 6">
    <name type="scientific">Porites evermanni</name>
    <dbReference type="NCBI Taxonomy" id="104178"/>
    <lineage>
        <taxon>Eukaryota</taxon>
        <taxon>Metazoa</taxon>
        <taxon>Cnidaria</taxon>
        <taxon>Anthozoa</taxon>
        <taxon>Hexacorallia</taxon>
        <taxon>Scleractinia</taxon>
        <taxon>Fungiina</taxon>
        <taxon>Poritidae</taxon>
        <taxon>Porites</taxon>
    </lineage>
</organism>
<dbReference type="SUPFAM" id="SSF81901">
    <property type="entry name" value="HCP-like"/>
    <property type="match status" value="1"/>
</dbReference>
<comment type="caution">
    <text evidence="5">The sequence shown here is derived from an EMBL/GenBank/DDBJ whole genome shotgun (WGS) entry which is preliminary data.</text>
</comment>
<dbReference type="PANTHER" id="PTHR45641:SF1">
    <property type="entry name" value="AAA+ ATPASE DOMAIN-CONTAINING PROTEIN"/>
    <property type="match status" value="1"/>
</dbReference>
<evidence type="ECO:0000313" key="6">
    <source>
        <dbReference type="Proteomes" id="UP001159427"/>
    </source>
</evidence>
<dbReference type="InterPro" id="IPR019734">
    <property type="entry name" value="TPR_rpt"/>
</dbReference>
<dbReference type="Gene3D" id="1.25.40.10">
    <property type="entry name" value="Tetratricopeptide repeat domain"/>
    <property type="match status" value="3"/>
</dbReference>
<feature type="region of interest" description="Disordered" evidence="4">
    <location>
        <begin position="1079"/>
        <end position="1134"/>
    </location>
</feature>
<proteinExistence type="predicted"/>
<dbReference type="PRINTS" id="PR00381">
    <property type="entry name" value="KINESINLIGHT"/>
</dbReference>
<evidence type="ECO:0000256" key="2">
    <source>
        <dbReference type="ARBA" id="ARBA00022803"/>
    </source>
</evidence>
<dbReference type="PROSITE" id="PS50005">
    <property type="entry name" value="TPR"/>
    <property type="match status" value="8"/>
</dbReference>
<evidence type="ECO:0000256" key="4">
    <source>
        <dbReference type="SAM" id="MobiDB-lite"/>
    </source>
</evidence>
<dbReference type="Gene3D" id="3.40.50.300">
    <property type="entry name" value="P-loop containing nucleotide triphosphate hydrolases"/>
    <property type="match status" value="1"/>
</dbReference>
<feature type="repeat" description="TPR" evidence="3">
    <location>
        <begin position="761"/>
        <end position="794"/>
    </location>
</feature>
<feature type="repeat" description="TPR" evidence="3">
    <location>
        <begin position="887"/>
        <end position="920"/>
    </location>
</feature>
<evidence type="ECO:0000256" key="3">
    <source>
        <dbReference type="PROSITE-ProRule" id="PRU00339"/>
    </source>
</evidence>
<dbReference type="InterPro" id="IPR027417">
    <property type="entry name" value="P-loop_NTPase"/>
</dbReference>
<dbReference type="SUPFAM" id="SSF52540">
    <property type="entry name" value="P-loop containing nucleoside triphosphate hydrolases"/>
    <property type="match status" value="1"/>
</dbReference>
<dbReference type="PANTHER" id="PTHR45641">
    <property type="entry name" value="TETRATRICOPEPTIDE REPEAT PROTEIN (AFU_ORTHOLOGUE AFUA_6G03870)"/>
    <property type="match status" value="1"/>
</dbReference>
<feature type="repeat" description="TPR" evidence="3">
    <location>
        <begin position="1013"/>
        <end position="1046"/>
    </location>
</feature>
<feature type="repeat" description="TPR" evidence="3">
    <location>
        <begin position="803"/>
        <end position="836"/>
    </location>
</feature>